<dbReference type="Gene3D" id="1.20.1250.20">
    <property type="entry name" value="MFS general substrate transporter like domains"/>
    <property type="match status" value="1"/>
</dbReference>
<dbReference type="RefSeq" id="XP_056549031.1">
    <property type="nucleotide sequence ID" value="XM_056705133.1"/>
</dbReference>
<evidence type="ECO:0000256" key="2">
    <source>
        <dbReference type="ARBA" id="ARBA00010992"/>
    </source>
</evidence>
<keyword evidence="3 7" id="KW-0813">Transport</keyword>
<sequence>MAIAVSEAVVGESEVISYNSPGFKGLIKEPYIFCLACFASIGGLLFGYDQGVISGVLVMSNFAKEFPSLANDATLQGWMLSILTLGAMIGALFNGPISDKFSRRWSILYAEILFLIGSILQCAAMTVAMMFIGRLLSGLAIGMTSMVIPLYLSEIAPPNIRGSLVTLQQLGITLGIMVAFWLQYGTQYIGGTGDYQSQAAWRLPLALQCLPCLILAIGTFFLPYSPRWLMQKGREEEALQTLCRLRRVSPDDHRVQLEILEIKVAQKFEEKTSPSTSKNQSSIRAALEQYWQFFRTSHLRKRIIIACALQIIQQFTGINAIIYYAPQIFKAVGLQGSTVSLLATGVVGVIDFLATIPAILYMDRWGRRKVLIIGGIGMSISQLIIATLYAVYKNSWSEHPAAGWAACAFVWVYIAHFAFSIGSVNWIIPSEIFPPAVRGKAVGLAIASNWLSNFIVALIYPRMLKAITFGTFYFFLAFCLILIVWVYFFLPETKGVSMEQMDQIFGGSSAQENIQLMAEIRDELGLSGSGKVIGEEKVEELDTSHVEKV</sequence>
<feature type="transmembrane region" description="Helical" evidence="8">
    <location>
        <begin position="403"/>
        <end position="429"/>
    </location>
</feature>
<feature type="transmembrane region" description="Helical" evidence="8">
    <location>
        <begin position="30"/>
        <end position="48"/>
    </location>
</feature>
<evidence type="ECO:0000256" key="1">
    <source>
        <dbReference type="ARBA" id="ARBA00004141"/>
    </source>
</evidence>
<organism evidence="10 11">
    <name type="scientific">Penicillium cataractarum</name>
    <dbReference type="NCBI Taxonomy" id="2100454"/>
    <lineage>
        <taxon>Eukaryota</taxon>
        <taxon>Fungi</taxon>
        <taxon>Dikarya</taxon>
        <taxon>Ascomycota</taxon>
        <taxon>Pezizomycotina</taxon>
        <taxon>Eurotiomycetes</taxon>
        <taxon>Eurotiomycetidae</taxon>
        <taxon>Eurotiales</taxon>
        <taxon>Aspergillaceae</taxon>
        <taxon>Penicillium</taxon>
    </lineage>
</organism>
<evidence type="ECO:0000256" key="5">
    <source>
        <dbReference type="ARBA" id="ARBA00022989"/>
    </source>
</evidence>
<dbReference type="GeneID" id="81444312"/>
<comment type="subcellular location">
    <subcellularLocation>
        <location evidence="1">Membrane</location>
        <topology evidence="1">Multi-pass membrane protein</topology>
    </subcellularLocation>
</comment>
<evidence type="ECO:0000256" key="7">
    <source>
        <dbReference type="RuleBase" id="RU003346"/>
    </source>
</evidence>
<feature type="transmembrane region" description="Helical" evidence="8">
    <location>
        <begin position="370"/>
        <end position="391"/>
    </location>
</feature>
<dbReference type="InterPro" id="IPR005828">
    <property type="entry name" value="MFS_sugar_transport-like"/>
</dbReference>
<feature type="transmembrane region" description="Helical" evidence="8">
    <location>
        <begin position="107"/>
        <end position="129"/>
    </location>
</feature>
<dbReference type="InterPro" id="IPR036259">
    <property type="entry name" value="MFS_trans_sf"/>
</dbReference>
<dbReference type="InterPro" id="IPR005829">
    <property type="entry name" value="Sugar_transporter_CS"/>
</dbReference>
<evidence type="ECO:0000259" key="9">
    <source>
        <dbReference type="PROSITE" id="PS50850"/>
    </source>
</evidence>
<dbReference type="InterPro" id="IPR003663">
    <property type="entry name" value="Sugar/inositol_transpt"/>
</dbReference>
<feature type="transmembrane region" description="Helical" evidence="8">
    <location>
        <begin position="303"/>
        <end position="325"/>
    </location>
</feature>
<dbReference type="Proteomes" id="UP001147782">
    <property type="component" value="Unassembled WGS sequence"/>
</dbReference>
<evidence type="ECO:0000313" key="11">
    <source>
        <dbReference type="Proteomes" id="UP001147782"/>
    </source>
</evidence>
<dbReference type="InterPro" id="IPR050360">
    <property type="entry name" value="MFS_Sugar_Transporters"/>
</dbReference>
<keyword evidence="4 8" id="KW-0812">Transmembrane</keyword>
<comment type="similarity">
    <text evidence="2 7">Belongs to the major facilitator superfamily. Sugar transporter (TC 2.A.1.1) family.</text>
</comment>
<feature type="domain" description="Major facilitator superfamily (MFS) profile" evidence="9">
    <location>
        <begin position="35"/>
        <end position="494"/>
    </location>
</feature>
<dbReference type="PANTHER" id="PTHR48022">
    <property type="entry name" value="PLASTIDIC GLUCOSE TRANSPORTER 4"/>
    <property type="match status" value="1"/>
</dbReference>
<protein>
    <recommendedName>
        <fullName evidence="9">Major facilitator superfamily (MFS) profile domain-containing protein</fullName>
    </recommendedName>
</protein>
<dbReference type="Pfam" id="PF00083">
    <property type="entry name" value="Sugar_tr"/>
    <property type="match status" value="1"/>
</dbReference>
<evidence type="ECO:0000313" key="10">
    <source>
        <dbReference type="EMBL" id="KAJ5355008.1"/>
    </source>
</evidence>
<feature type="transmembrane region" description="Helical" evidence="8">
    <location>
        <begin position="205"/>
        <end position="224"/>
    </location>
</feature>
<accession>A0A9W9R7G1</accession>
<dbReference type="PROSITE" id="PS00217">
    <property type="entry name" value="SUGAR_TRANSPORT_2"/>
    <property type="match status" value="1"/>
</dbReference>
<dbReference type="PANTHER" id="PTHR48022:SF2">
    <property type="entry name" value="PLASTIDIC GLUCOSE TRANSPORTER 4"/>
    <property type="match status" value="1"/>
</dbReference>
<dbReference type="InterPro" id="IPR020846">
    <property type="entry name" value="MFS_dom"/>
</dbReference>
<evidence type="ECO:0000256" key="3">
    <source>
        <dbReference type="ARBA" id="ARBA00022448"/>
    </source>
</evidence>
<keyword evidence="6 8" id="KW-0472">Membrane</keyword>
<dbReference type="PROSITE" id="PS50850">
    <property type="entry name" value="MFS"/>
    <property type="match status" value="1"/>
</dbReference>
<feature type="transmembrane region" description="Helical" evidence="8">
    <location>
        <begin position="337"/>
        <end position="361"/>
    </location>
</feature>
<evidence type="ECO:0000256" key="4">
    <source>
        <dbReference type="ARBA" id="ARBA00022692"/>
    </source>
</evidence>
<dbReference type="GO" id="GO:0005351">
    <property type="term" value="F:carbohydrate:proton symporter activity"/>
    <property type="evidence" value="ECO:0007669"/>
    <property type="project" value="TreeGrafter"/>
</dbReference>
<name>A0A9W9R7G1_9EURO</name>
<keyword evidence="11" id="KW-1185">Reference proteome</keyword>
<dbReference type="NCBIfam" id="TIGR00879">
    <property type="entry name" value="SP"/>
    <property type="match status" value="1"/>
</dbReference>
<evidence type="ECO:0000256" key="8">
    <source>
        <dbReference type="SAM" id="Phobius"/>
    </source>
</evidence>
<dbReference type="PROSITE" id="PS00216">
    <property type="entry name" value="SUGAR_TRANSPORT_1"/>
    <property type="match status" value="1"/>
</dbReference>
<keyword evidence="5 8" id="KW-1133">Transmembrane helix</keyword>
<evidence type="ECO:0000256" key="6">
    <source>
        <dbReference type="ARBA" id="ARBA00023136"/>
    </source>
</evidence>
<comment type="caution">
    <text evidence="10">The sequence shown here is derived from an EMBL/GenBank/DDBJ whole genome shotgun (WGS) entry which is preliminary data.</text>
</comment>
<reference evidence="10" key="2">
    <citation type="journal article" date="2023" name="IMA Fungus">
        <title>Comparative genomic study of the Penicillium genus elucidates a diverse pangenome and 15 lateral gene transfer events.</title>
        <authorList>
            <person name="Petersen C."/>
            <person name="Sorensen T."/>
            <person name="Nielsen M.R."/>
            <person name="Sondergaard T.E."/>
            <person name="Sorensen J.L."/>
            <person name="Fitzpatrick D.A."/>
            <person name="Frisvad J.C."/>
            <person name="Nielsen K.L."/>
        </authorList>
    </citation>
    <scope>NUCLEOTIDE SEQUENCE</scope>
    <source>
        <strain evidence="10">IBT 29864</strain>
    </source>
</reference>
<dbReference type="GO" id="GO:0016020">
    <property type="term" value="C:membrane"/>
    <property type="evidence" value="ECO:0007669"/>
    <property type="project" value="UniProtKB-SubCell"/>
</dbReference>
<dbReference type="PRINTS" id="PR00171">
    <property type="entry name" value="SUGRTRNSPORT"/>
</dbReference>
<feature type="transmembrane region" description="Helical" evidence="8">
    <location>
        <begin position="164"/>
        <end position="185"/>
    </location>
</feature>
<dbReference type="EMBL" id="JAPZBS010000010">
    <property type="protein sequence ID" value="KAJ5355008.1"/>
    <property type="molecule type" value="Genomic_DNA"/>
</dbReference>
<feature type="transmembrane region" description="Helical" evidence="8">
    <location>
        <begin position="75"/>
        <end position="95"/>
    </location>
</feature>
<dbReference type="SUPFAM" id="SSF103473">
    <property type="entry name" value="MFS general substrate transporter"/>
    <property type="match status" value="1"/>
</dbReference>
<dbReference type="AlphaFoldDB" id="A0A9W9R7G1"/>
<reference evidence="10" key="1">
    <citation type="submission" date="2022-11" db="EMBL/GenBank/DDBJ databases">
        <authorList>
            <person name="Petersen C."/>
        </authorList>
    </citation>
    <scope>NUCLEOTIDE SEQUENCE</scope>
    <source>
        <strain evidence="10">IBT 29864</strain>
    </source>
</reference>
<gene>
    <name evidence="10" type="ORF">N7496_012220</name>
</gene>
<dbReference type="FunFam" id="1.20.1250.20:FF:000026">
    <property type="entry name" value="MFS quinate transporter QutD"/>
    <property type="match status" value="1"/>
</dbReference>
<proteinExistence type="inferred from homology"/>
<feature type="transmembrane region" description="Helical" evidence="8">
    <location>
        <begin position="466"/>
        <end position="490"/>
    </location>
</feature>
<feature type="transmembrane region" description="Helical" evidence="8">
    <location>
        <begin position="135"/>
        <end position="152"/>
    </location>
</feature>
<dbReference type="OrthoDB" id="8120565at2759"/>
<feature type="transmembrane region" description="Helical" evidence="8">
    <location>
        <begin position="441"/>
        <end position="460"/>
    </location>
</feature>